<comment type="caution">
    <text evidence="2">The sequence shown here is derived from an EMBL/GenBank/DDBJ whole genome shotgun (WGS) entry which is preliminary data.</text>
</comment>
<organism evidence="2 3">
    <name type="scientific">Colletotrichum higginsianum (strain IMI 349063)</name>
    <name type="common">Crucifer anthracnose fungus</name>
    <dbReference type="NCBI Taxonomy" id="759273"/>
    <lineage>
        <taxon>Eukaryota</taxon>
        <taxon>Fungi</taxon>
        <taxon>Dikarya</taxon>
        <taxon>Ascomycota</taxon>
        <taxon>Pezizomycotina</taxon>
        <taxon>Sordariomycetes</taxon>
        <taxon>Hypocreomycetidae</taxon>
        <taxon>Glomerellales</taxon>
        <taxon>Glomerellaceae</taxon>
        <taxon>Colletotrichum</taxon>
        <taxon>Colletotrichum destructivum species complex</taxon>
    </lineage>
</organism>
<evidence type="ECO:0000313" key="2">
    <source>
        <dbReference type="EMBL" id="OBR05456.1"/>
    </source>
</evidence>
<evidence type="ECO:0000313" key="3">
    <source>
        <dbReference type="Proteomes" id="UP000092177"/>
    </source>
</evidence>
<dbReference type="OrthoDB" id="5046724at2759"/>
<dbReference type="Proteomes" id="UP000092177">
    <property type="component" value="Chromosome 8"/>
</dbReference>
<feature type="compositionally biased region" description="Low complexity" evidence="1">
    <location>
        <begin position="507"/>
        <end position="517"/>
    </location>
</feature>
<keyword evidence="3" id="KW-1185">Reference proteome</keyword>
<dbReference type="EMBL" id="LTAN01000008">
    <property type="protein sequence ID" value="OBR05456.1"/>
    <property type="molecule type" value="Genomic_DNA"/>
</dbReference>
<protein>
    <submittedName>
        <fullName evidence="2">Uncharacterized protein</fullName>
    </submittedName>
</protein>
<gene>
    <name evidence="2" type="ORF">CH63R_12159</name>
</gene>
<feature type="region of interest" description="Disordered" evidence="1">
    <location>
        <begin position="507"/>
        <end position="531"/>
    </location>
</feature>
<dbReference type="Gene3D" id="1.25.40.20">
    <property type="entry name" value="Ankyrin repeat-containing domain"/>
    <property type="match status" value="1"/>
</dbReference>
<proteinExistence type="predicted"/>
<dbReference type="KEGG" id="chig:CH63R_12159"/>
<dbReference type="GeneID" id="28871240"/>
<dbReference type="VEuPathDB" id="FungiDB:CH63R_12159"/>
<reference evidence="3" key="1">
    <citation type="journal article" date="2017" name="BMC Genomics">
        <title>Gapless genome assembly of Colletotrichum higginsianum reveals chromosome structure and association of transposable elements with secondary metabolite gene clusters.</title>
        <authorList>
            <person name="Dallery J.-F."/>
            <person name="Lapalu N."/>
            <person name="Zampounis A."/>
            <person name="Pigne S."/>
            <person name="Luyten I."/>
            <person name="Amselem J."/>
            <person name="Wittenberg A.H.J."/>
            <person name="Zhou S."/>
            <person name="de Queiroz M.V."/>
            <person name="Robin G.P."/>
            <person name="Auger A."/>
            <person name="Hainaut M."/>
            <person name="Henrissat B."/>
            <person name="Kim K.-T."/>
            <person name="Lee Y.-H."/>
            <person name="Lespinet O."/>
            <person name="Schwartz D.C."/>
            <person name="Thon M.R."/>
            <person name="O'Connell R.J."/>
        </authorList>
    </citation>
    <scope>NUCLEOTIDE SEQUENCE [LARGE SCALE GENOMIC DNA]</scope>
    <source>
        <strain evidence="3">IMI 349063</strain>
    </source>
</reference>
<name>A0A1B7Y0B8_COLHI</name>
<dbReference type="InterPro" id="IPR036770">
    <property type="entry name" value="Ankyrin_rpt-contain_sf"/>
</dbReference>
<dbReference type="AlphaFoldDB" id="A0A1B7Y0B8"/>
<evidence type="ECO:0000256" key="1">
    <source>
        <dbReference type="SAM" id="MobiDB-lite"/>
    </source>
</evidence>
<sequence length="545" mass="62406">MSFFLARYLMLQPHGNIPWNTNLSTLINAVVDRVMKDDGHDIDEDKRLQYTHTLCQRAVHLPSPVRHYGSWHFFETHFQSLLFPTQSVITTESFEAVVLSAKVYIKHPDAEKLVLDRLFQRGPKSLSTFKKSKKRRDDEGKHHNAPVFGSLLEASIRSENPNLTARLMNYEVDMSREKSTVDSKGKTRKGKKYYDEYFWRLALAHQDLEALKAFLEMTNRTMTPKKLAKILLEAVCTSQTEALQILLRHQLPQPKEGDEPAYHEKRELRIQVIELCLEEAIQHGESQALSVLLQSPYAVASTYFTHRWKEYWGYIDHGPEKFNDVPPETPLETAARRGDEQMVRLMLSRDWSPFGERYNERADHHGRNVYSGPSHFRGLMPMIAAALNWHVGVGIALVEGGFRCKNWRWHFLIGTVLKSREIGGFGRDKDPRPSSTTITSEHRQAWHDRDVEFWQRLVDVGGLDLRRPDEGCSCHTSQPDMPLTHPTRSAIDIGRNFVLEELRVSVDDGSSGCDGPSGPEPIRETGAETGPLFVVAVDEDPTWRS</sequence>
<dbReference type="RefSeq" id="XP_018153974.1">
    <property type="nucleotide sequence ID" value="XM_018307133.1"/>
</dbReference>
<accession>A0A1B7Y0B8</accession>